<keyword evidence="2" id="KW-1185">Reference proteome</keyword>
<name>A0A067WJX8_9HYPH</name>
<proteinExistence type="predicted"/>
<reference evidence="1 2" key="1">
    <citation type="submission" date="2012-04" db="EMBL/GenBank/DDBJ databases">
        <title>The Genome Sequence of Bartonella rochalimae BMGH.</title>
        <authorList>
            <consortium name="The Broad Institute Genome Sequencing Platform"/>
            <consortium name="The Broad Institute Genome Sequencing Center for Infectious Disease"/>
            <person name="Feldgarden M."/>
            <person name="Kirby J."/>
            <person name="Kosoy M."/>
            <person name="Birtles R."/>
            <person name="Probert W.S."/>
            <person name="Chiaraviglio L."/>
            <person name="Walker B."/>
            <person name="Young S.K."/>
            <person name="Zeng Q."/>
            <person name="Gargeya S."/>
            <person name="Fitzgerald M."/>
            <person name="Haas B."/>
            <person name="Abouelleil A."/>
            <person name="Alvarado L."/>
            <person name="Arachchi H.M."/>
            <person name="Berlin A.M."/>
            <person name="Chapman S.B."/>
            <person name="Goldberg J."/>
            <person name="Griggs A."/>
            <person name="Gujja S."/>
            <person name="Hansen M."/>
            <person name="Howarth C."/>
            <person name="Imamovic A."/>
            <person name="Larimer J."/>
            <person name="McCowen C."/>
            <person name="Montmayeur A."/>
            <person name="Murphy C."/>
            <person name="Neiman D."/>
            <person name="Pearson M."/>
            <person name="Priest M."/>
            <person name="Roberts A."/>
            <person name="Saif S."/>
            <person name="Shea T."/>
            <person name="Sisk P."/>
            <person name="Sykes S."/>
            <person name="Wortman J."/>
            <person name="Nusbaum C."/>
            <person name="Birren B."/>
        </authorList>
    </citation>
    <scope>NUCLEOTIDE SEQUENCE [LARGE SCALE GENOMIC DNA]</scope>
    <source>
        <strain evidence="1 2">ATCC BAA-1498</strain>
    </source>
</reference>
<sequence length="30" mass="3208">MGFGSNDKSNLSGYVQLFSNILLQSSLVST</sequence>
<dbReference type="EMBL" id="AHPK01000005">
    <property type="protein sequence ID" value="KEC56232.1"/>
    <property type="molecule type" value="Genomic_DNA"/>
</dbReference>
<protein>
    <submittedName>
        <fullName evidence="1">Uncharacterized protein</fullName>
    </submittedName>
</protein>
<organism evidence="1 2">
    <name type="scientific">Bartonella rochalimae ATCC BAA-1498</name>
    <dbReference type="NCBI Taxonomy" id="685782"/>
    <lineage>
        <taxon>Bacteria</taxon>
        <taxon>Pseudomonadati</taxon>
        <taxon>Pseudomonadota</taxon>
        <taxon>Alphaproteobacteria</taxon>
        <taxon>Hyphomicrobiales</taxon>
        <taxon>Bartonellaceae</taxon>
        <taxon>Bartonella</taxon>
    </lineage>
</organism>
<comment type="caution">
    <text evidence="1">The sequence shown here is derived from an EMBL/GenBank/DDBJ whole genome shotgun (WGS) entry which is preliminary data.</text>
</comment>
<dbReference type="HOGENOM" id="CLU_3402263_0_0_5"/>
<evidence type="ECO:0000313" key="2">
    <source>
        <dbReference type="Proteomes" id="UP000027336"/>
    </source>
</evidence>
<dbReference type="Proteomes" id="UP000027336">
    <property type="component" value="Unassembled WGS sequence"/>
</dbReference>
<dbReference type="AlphaFoldDB" id="A0A067WJX8"/>
<gene>
    <name evidence="1" type="ORF">O99_00549</name>
</gene>
<accession>A0A067WJX8</accession>
<evidence type="ECO:0000313" key="1">
    <source>
        <dbReference type="EMBL" id="KEC56232.1"/>
    </source>
</evidence>